<feature type="compositionally biased region" description="Low complexity" evidence="1">
    <location>
        <begin position="62"/>
        <end position="78"/>
    </location>
</feature>
<dbReference type="Proteomes" id="UP000234331">
    <property type="component" value="Unassembled WGS sequence"/>
</dbReference>
<organism evidence="2 3">
    <name type="scientific">Frankia canadensis</name>
    <dbReference type="NCBI Taxonomy" id="1836972"/>
    <lineage>
        <taxon>Bacteria</taxon>
        <taxon>Bacillati</taxon>
        <taxon>Actinomycetota</taxon>
        <taxon>Actinomycetes</taxon>
        <taxon>Frankiales</taxon>
        <taxon>Frankiaceae</taxon>
        <taxon>Frankia</taxon>
    </lineage>
</organism>
<evidence type="ECO:0000313" key="3">
    <source>
        <dbReference type="Proteomes" id="UP000234331"/>
    </source>
</evidence>
<name>A0A2I2KYG7_9ACTN</name>
<keyword evidence="3" id="KW-1185">Reference proteome</keyword>
<reference evidence="2 3" key="1">
    <citation type="submission" date="2017-06" db="EMBL/GenBank/DDBJ databases">
        <authorList>
            <person name="Kim H.J."/>
            <person name="Triplett B.A."/>
        </authorList>
    </citation>
    <scope>NUCLEOTIDE SEQUENCE [LARGE SCALE GENOMIC DNA]</scope>
    <source>
        <strain evidence="2">FRACA_ARgP5</strain>
    </source>
</reference>
<feature type="compositionally biased region" description="Basic and acidic residues" evidence="1">
    <location>
        <begin position="1"/>
        <end position="10"/>
    </location>
</feature>
<gene>
    <name evidence="2" type="ORF">FRACA_510012</name>
</gene>
<sequence length="165" mass="17563">MTRRATEVSRRTAPGTTPPSTGSRTGCRRAPAASSRASSRSTALRQARSRKVPPEGSKVPTSRSSRACRRGSCARCAAPTRSGRTAPDQRLALDRPHRGRRQSAGVATRSARARSGPTLTTGEECGTLSLVDIPRTDAEREKAVTAPSLVLRRSHPVARYGACCL</sequence>
<proteinExistence type="predicted"/>
<protein>
    <submittedName>
        <fullName evidence="2">Uncharacterized protein</fullName>
    </submittedName>
</protein>
<dbReference type="AlphaFoldDB" id="A0A2I2KYG7"/>
<accession>A0A2I2KYG7</accession>
<feature type="compositionally biased region" description="Low complexity" evidence="1">
    <location>
        <begin position="11"/>
        <end position="46"/>
    </location>
</feature>
<evidence type="ECO:0000256" key="1">
    <source>
        <dbReference type="SAM" id="MobiDB-lite"/>
    </source>
</evidence>
<dbReference type="EMBL" id="FZMO01000457">
    <property type="protein sequence ID" value="SNQ50713.1"/>
    <property type="molecule type" value="Genomic_DNA"/>
</dbReference>
<evidence type="ECO:0000313" key="2">
    <source>
        <dbReference type="EMBL" id="SNQ50713.1"/>
    </source>
</evidence>
<feature type="region of interest" description="Disordered" evidence="1">
    <location>
        <begin position="1"/>
        <end position="118"/>
    </location>
</feature>